<evidence type="ECO:0000256" key="1">
    <source>
        <dbReference type="SAM" id="MobiDB-lite"/>
    </source>
</evidence>
<comment type="caution">
    <text evidence="2">The sequence shown here is derived from an EMBL/GenBank/DDBJ whole genome shotgun (WGS) entry which is preliminary data.</text>
</comment>
<protein>
    <submittedName>
        <fullName evidence="2">Uncharacterized protein</fullName>
    </submittedName>
</protein>
<evidence type="ECO:0000313" key="3">
    <source>
        <dbReference type="Proteomes" id="UP000193920"/>
    </source>
</evidence>
<feature type="compositionally biased region" description="Basic and acidic residues" evidence="1">
    <location>
        <begin position="41"/>
        <end position="50"/>
    </location>
</feature>
<dbReference type="Proteomes" id="UP000193920">
    <property type="component" value="Unassembled WGS sequence"/>
</dbReference>
<evidence type="ECO:0000313" key="2">
    <source>
        <dbReference type="EMBL" id="ORY87248.1"/>
    </source>
</evidence>
<accession>A0A1Y2FTE4</accession>
<organism evidence="2 3">
    <name type="scientific">Neocallimastix californiae</name>
    <dbReference type="NCBI Taxonomy" id="1754190"/>
    <lineage>
        <taxon>Eukaryota</taxon>
        <taxon>Fungi</taxon>
        <taxon>Fungi incertae sedis</taxon>
        <taxon>Chytridiomycota</taxon>
        <taxon>Chytridiomycota incertae sedis</taxon>
        <taxon>Neocallimastigomycetes</taxon>
        <taxon>Neocallimastigales</taxon>
        <taxon>Neocallimastigaceae</taxon>
        <taxon>Neocallimastix</taxon>
    </lineage>
</organism>
<keyword evidence="3" id="KW-1185">Reference proteome</keyword>
<proteinExistence type="predicted"/>
<gene>
    <name evidence="2" type="ORF">LY90DRAFT_662969</name>
</gene>
<feature type="compositionally biased region" description="Basic and acidic residues" evidence="1">
    <location>
        <begin position="525"/>
        <end position="541"/>
    </location>
</feature>
<feature type="region of interest" description="Disordered" evidence="1">
    <location>
        <begin position="1"/>
        <end position="61"/>
    </location>
</feature>
<sequence length="696" mass="82408">MNENEELIEKTYEPEPFEDEFEPGPFEYETDSNISENEQDLEIKERKYEPEPLPPIPRRPQEIKSENELPELIENKNNENVIYKPEIYDVVKEKSRPMSVPMSNRTLRNRERISKTKENIIHDDLVEKELEGLNPIESFKQKLIFKQLNTERKRNPKLPKASQIEIKKCYLDKKYKNYNIPENINLYTIMENSNGKLKKSESEKINKIVHDPNSEYMKRYKEKVIETDNIKKYITMKKNEPKRLNLTEIYLYNSDIDKIRNTVNRQSVTYNTNFHIAGPEYTGADDQIYELCQKRNHISLPEKYIEYQKYLENRPQNIKKMASNAKVTTEDKKDNINIKERSIGKKDKIEIKERSAEKKDIPNVTKSQLLKKSNHELKAVEKIYNMNEKIYDLNHDWNKNKIIFAKSKTKKKLAPLRIYCGSNSGYNALSRPAIYRSLIQRHNVHRNKEKFNIEQTILRRLKYILGYQDIDKEHLYLIDLLNEGEVPNDIVQHIFQKNITSLNQLRIELLNQMLDENEIENIPENNKDDSKSETMENKDNENEICNSNESKDISNNNNNNNCEINENEKISKGDEFNKSNEDSVKKDNVNNENEKIVNNLRYKSSSKKIRIFPKTKEPATPEELLYIIDNYKNITNNKQKEHNQYYKSNSYTVNKSNNIINSNKSTDDISEKDLKCKSKLSNRTLSYHEILKAIHE</sequence>
<feature type="region of interest" description="Disordered" evidence="1">
    <location>
        <begin position="520"/>
        <end position="565"/>
    </location>
</feature>
<reference evidence="2 3" key="1">
    <citation type="submission" date="2016-08" db="EMBL/GenBank/DDBJ databases">
        <title>A Parts List for Fungal Cellulosomes Revealed by Comparative Genomics.</title>
        <authorList>
            <consortium name="DOE Joint Genome Institute"/>
            <person name="Haitjema C.H."/>
            <person name="Gilmore S.P."/>
            <person name="Henske J.K."/>
            <person name="Solomon K.V."/>
            <person name="De Groot R."/>
            <person name="Kuo A."/>
            <person name="Mondo S.J."/>
            <person name="Salamov A.A."/>
            <person name="Labutti K."/>
            <person name="Zhao Z."/>
            <person name="Chiniquy J."/>
            <person name="Barry K."/>
            <person name="Brewer H.M."/>
            <person name="Purvine S.O."/>
            <person name="Wright A.T."/>
            <person name="Boxma B."/>
            <person name="Van Alen T."/>
            <person name="Hackstein J.H."/>
            <person name="Baker S.E."/>
            <person name="Grigoriev I.V."/>
            <person name="O'Malley M.A."/>
        </authorList>
    </citation>
    <scope>NUCLEOTIDE SEQUENCE [LARGE SCALE GENOMIC DNA]</scope>
    <source>
        <strain evidence="2 3">G1</strain>
    </source>
</reference>
<dbReference type="EMBL" id="MCOG01000001">
    <property type="protein sequence ID" value="ORY87248.1"/>
    <property type="molecule type" value="Genomic_DNA"/>
</dbReference>
<feature type="compositionally biased region" description="Low complexity" evidence="1">
    <location>
        <begin position="553"/>
        <end position="564"/>
    </location>
</feature>
<dbReference type="OrthoDB" id="2132634at2759"/>
<dbReference type="AlphaFoldDB" id="A0A1Y2FTE4"/>
<name>A0A1Y2FTE4_9FUNG</name>